<evidence type="ECO:0000313" key="4">
    <source>
        <dbReference type="Proteomes" id="UP001500984"/>
    </source>
</evidence>
<comment type="caution">
    <text evidence="3">The sequence shown here is derived from an EMBL/GenBank/DDBJ whole genome shotgun (WGS) entry which is preliminary data.</text>
</comment>
<feature type="region of interest" description="Disordered" evidence="1">
    <location>
        <begin position="30"/>
        <end position="52"/>
    </location>
</feature>
<name>A0ABN2WUH3_9MICO</name>
<dbReference type="EMBL" id="BAAAPZ010000008">
    <property type="protein sequence ID" value="GAA2099029.1"/>
    <property type="molecule type" value="Genomic_DNA"/>
</dbReference>
<gene>
    <name evidence="3" type="ORF">GCM10009823_20660</name>
</gene>
<dbReference type="InterPro" id="IPR040846">
    <property type="entry name" value="ORF_12_N"/>
</dbReference>
<dbReference type="Pfam" id="PF18042">
    <property type="entry name" value="ORF_12_N"/>
    <property type="match status" value="1"/>
</dbReference>
<proteinExistence type="predicted"/>
<evidence type="ECO:0000313" key="3">
    <source>
        <dbReference type="EMBL" id="GAA2099029.1"/>
    </source>
</evidence>
<dbReference type="Gene3D" id="3.10.450.280">
    <property type="match status" value="1"/>
</dbReference>
<dbReference type="Proteomes" id="UP001500984">
    <property type="component" value="Unassembled WGS sequence"/>
</dbReference>
<protein>
    <recommendedName>
        <fullName evidence="2">ORF 12 gene product N-terminal domain-containing protein</fullName>
    </recommendedName>
</protein>
<sequence>MAHFPQPSVEVSDSRSTGLLRCRVRTFSRRRLLSPPSGPRLGGGPRSDAASGRSVRRYGAALALAGVFAAAGCAGGGPGDSSEGAGGASQSEEVELPGTPAGEASAEVLDLLNGDAEIVPGDFDGRLAPIFREELPEEELAELLNQQFRPAQPFTATDYQGDENLASTRLETPHADTVDMTVSIDEDGLIDGLHFVPAG</sequence>
<feature type="domain" description="ORF 12 gene product N-terminal" evidence="2">
    <location>
        <begin position="97"/>
        <end position="190"/>
    </location>
</feature>
<organism evidence="3 4">
    <name type="scientific">Brevibacterium salitolerans</name>
    <dbReference type="NCBI Taxonomy" id="1403566"/>
    <lineage>
        <taxon>Bacteria</taxon>
        <taxon>Bacillati</taxon>
        <taxon>Actinomycetota</taxon>
        <taxon>Actinomycetes</taxon>
        <taxon>Micrococcales</taxon>
        <taxon>Brevibacteriaceae</taxon>
        <taxon>Brevibacterium</taxon>
    </lineage>
</organism>
<evidence type="ECO:0000256" key="1">
    <source>
        <dbReference type="SAM" id="MobiDB-lite"/>
    </source>
</evidence>
<accession>A0ABN2WUH3</accession>
<feature type="compositionally biased region" description="Gly residues" evidence="1">
    <location>
        <begin position="75"/>
        <end position="87"/>
    </location>
</feature>
<keyword evidence="4" id="KW-1185">Reference proteome</keyword>
<reference evidence="3 4" key="1">
    <citation type="journal article" date="2019" name="Int. J. Syst. Evol. Microbiol.">
        <title>The Global Catalogue of Microorganisms (GCM) 10K type strain sequencing project: providing services to taxonomists for standard genome sequencing and annotation.</title>
        <authorList>
            <consortium name="The Broad Institute Genomics Platform"/>
            <consortium name="The Broad Institute Genome Sequencing Center for Infectious Disease"/>
            <person name="Wu L."/>
            <person name="Ma J."/>
        </authorList>
    </citation>
    <scope>NUCLEOTIDE SEQUENCE [LARGE SCALE GENOMIC DNA]</scope>
    <source>
        <strain evidence="3 4">JCM 15900</strain>
    </source>
</reference>
<evidence type="ECO:0000259" key="2">
    <source>
        <dbReference type="Pfam" id="PF18042"/>
    </source>
</evidence>
<feature type="region of interest" description="Disordered" evidence="1">
    <location>
        <begin position="75"/>
        <end position="98"/>
    </location>
</feature>